<feature type="signal peptide" evidence="1">
    <location>
        <begin position="1"/>
        <end position="19"/>
    </location>
</feature>
<reference evidence="2 5" key="3">
    <citation type="submission" date="2014-08" db="EMBL/GenBank/DDBJ databases">
        <title>First Complete Genome Sequence of the Shellfish Pathogen Vibrio tubiashii.</title>
        <authorList>
            <person name="Richards G.P."/>
            <person name="Needleman D.S."/>
            <person name="Watson M.A."/>
            <person name="Bono J.L."/>
        </authorList>
    </citation>
    <scope>NUCLEOTIDE SEQUENCE [LARGE SCALE GENOMIC DNA]</scope>
    <source>
        <strain evidence="2 5">ATCC 19109</strain>
        <plasmid evidence="2">p48</plasmid>
        <plasmid evidence="5">Plasmid p48</plasmid>
    </source>
</reference>
<sequence length="111" mass="12272">MKKILLFLIAFAVSNLSLASSSALSIPVRLTFPESAKTVKEAVEWMIAPTQYRIVTDYQDSKAILEQPAPNINNKNLVVPLIDAVAVLVGEQNTILVDHDHKLITFIRGDE</sequence>
<gene>
    <name evidence="2" type="ORF">IX91_25940</name>
    <name evidence="3" type="ORF">VITU9109_02927</name>
</gene>
<dbReference type="EMBL" id="CP009359">
    <property type="protein sequence ID" value="AIW17501.1"/>
    <property type="molecule type" value="Genomic_DNA"/>
</dbReference>
<dbReference type="EMBL" id="AFWI01000154">
    <property type="protein sequence ID" value="EGU54493.1"/>
    <property type="molecule type" value="Genomic_DNA"/>
</dbReference>
<reference evidence="3" key="1">
    <citation type="submission" date="2011-08" db="EMBL/GenBank/DDBJ databases">
        <authorList>
            <person name="Hoffman M."/>
            <person name="Strain E.A."/>
            <person name="Brown E."/>
            <person name="Allard M.W."/>
        </authorList>
    </citation>
    <scope>NUCLEOTIDE SEQUENCE</scope>
    <source>
        <strain evidence="3">ATCC 19109</strain>
    </source>
</reference>
<feature type="chain" id="PRO_5003394131" description="Toxin co-regulated pilus biosynthesis protein Q C-terminal domain-containing protein" evidence="1">
    <location>
        <begin position="20"/>
        <end position="111"/>
    </location>
</feature>
<evidence type="ECO:0000313" key="4">
    <source>
        <dbReference type="Proteomes" id="UP000003836"/>
    </source>
</evidence>
<dbReference type="PATRIC" id="fig|1051646.9.peg.5058"/>
<dbReference type="KEGG" id="vtu:IX91_25940"/>
<accession>F9T6T8</accession>
<dbReference type="AlphaFoldDB" id="F9T6T8"/>
<evidence type="ECO:0000256" key="1">
    <source>
        <dbReference type="SAM" id="SignalP"/>
    </source>
</evidence>
<dbReference type="eggNOG" id="ENOG5034BG6">
    <property type="taxonomic scope" value="Bacteria"/>
</dbReference>
<proteinExistence type="predicted"/>
<reference evidence="3 4" key="2">
    <citation type="journal article" date="2012" name="Int. J. Syst. Evol. Microbiol.">
        <title>Vibrio caribbeanicus sp. nov., isolated from the marine sponge Scleritoderma cyanea.</title>
        <authorList>
            <person name="Hoffmann M."/>
            <person name="Monday S.R."/>
            <person name="Allard M.W."/>
            <person name="Strain E.A."/>
            <person name="Whittaker P."/>
            <person name="Naum M."/>
            <person name="McCarthy P.J."/>
            <person name="Lopez J.V."/>
            <person name="Fischer M."/>
            <person name="Brown E.W."/>
        </authorList>
    </citation>
    <scope>NUCLEOTIDE SEQUENCE [LARGE SCALE GENOMIC DNA]</scope>
    <source>
        <strain evidence="3 4">ATCC 19109</strain>
    </source>
</reference>
<keyword evidence="1" id="KW-0732">Signal</keyword>
<dbReference type="HOGENOM" id="CLU_168359_0_0_6"/>
<keyword evidence="4" id="KW-1185">Reference proteome</keyword>
<name>F9T6T8_9VIBR</name>
<evidence type="ECO:0000313" key="5">
    <source>
        <dbReference type="Proteomes" id="UP000030071"/>
    </source>
</evidence>
<evidence type="ECO:0008006" key="6">
    <source>
        <dbReference type="Google" id="ProtNLM"/>
    </source>
</evidence>
<geneLocation type="plasmid" evidence="2 5">
    <name>p48</name>
</geneLocation>
<protein>
    <recommendedName>
        <fullName evidence="6">Toxin co-regulated pilus biosynthesis protein Q C-terminal domain-containing protein</fullName>
    </recommendedName>
</protein>
<evidence type="ECO:0000313" key="2">
    <source>
        <dbReference type="EMBL" id="AIW17501.1"/>
    </source>
</evidence>
<dbReference type="Proteomes" id="UP000030071">
    <property type="component" value="Plasmid p48"/>
</dbReference>
<dbReference type="GeneID" id="23448168"/>
<dbReference type="Proteomes" id="UP000003836">
    <property type="component" value="Unassembled WGS sequence"/>
</dbReference>
<evidence type="ECO:0000313" key="3">
    <source>
        <dbReference type="EMBL" id="EGU54493.1"/>
    </source>
</evidence>
<organism evidence="2 5">
    <name type="scientific">Vibrio tubiashii ATCC 19109</name>
    <dbReference type="NCBI Taxonomy" id="1051646"/>
    <lineage>
        <taxon>Bacteria</taxon>
        <taxon>Pseudomonadati</taxon>
        <taxon>Pseudomonadota</taxon>
        <taxon>Gammaproteobacteria</taxon>
        <taxon>Vibrionales</taxon>
        <taxon>Vibrionaceae</taxon>
        <taxon>Vibrio</taxon>
        <taxon>Vibrio oreintalis group</taxon>
    </lineage>
</organism>
<keyword evidence="2" id="KW-0614">Plasmid</keyword>
<dbReference type="RefSeq" id="WP_004745321.1">
    <property type="nucleotide sequence ID" value="NZ_AFWI01000154.1"/>
</dbReference>